<accession>A0A9D3YBF3</accession>
<dbReference type="InterPro" id="IPR005178">
    <property type="entry name" value="Ostalpha/TMEM184C"/>
</dbReference>
<comment type="caution">
    <text evidence="6">The sequence shown here is derived from an EMBL/GenBank/DDBJ whole genome shotgun (WGS) entry which is preliminary data.</text>
</comment>
<comment type="subcellular location">
    <subcellularLocation>
        <location evidence="1">Membrane</location>
        <topology evidence="1">Multi-pass membrane protein</topology>
    </subcellularLocation>
</comment>
<evidence type="ECO:0000256" key="5">
    <source>
        <dbReference type="SAM" id="Phobius"/>
    </source>
</evidence>
<organism evidence="6 7">
    <name type="scientific">Dreissena polymorpha</name>
    <name type="common">Zebra mussel</name>
    <name type="synonym">Mytilus polymorpha</name>
    <dbReference type="NCBI Taxonomy" id="45954"/>
    <lineage>
        <taxon>Eukaryota</taxon>
        <taxon>Metazoa</taxon>
        <taxon>Spiralia</taxon>
        <taxon>Lophotrochozoa</taxon>
        <taxon>Mollusca</taxon>
        <taxon>Bivalvia</taxon>
        <taxon>Autobranchia</taxon>
        <taxon>Heteroconchia</taxon>
        <taxon>Euheterodonta</taxon>
        <taxon>Imparidentia</taxon>
        <taxon>Neoheterodontei</taxon>
        <taxon>Myida</taxon>
        <taxon>Dreissenoidea</taxon>
        <taxon>Dreissenidae</taxon>
        <taxon>Dreissena</taxon>
    </lineage>
</organism>
<dbReference type="EMBL" id="JAIWYP010000016">
    <property type="protein sequence ID" value="KAH3695310.1"/>
    <property type="molecule type" value="Genomic_DNA"/>
</dbReference>
<gene>
    <name evidence="6" type="ORF">DPMN_082767</name>
</gene>
<evidence type="ECO:0000256" key="3">
    <source>
        <dbReference type="ARBA" id="ARBA00022989"/>
    </source>
</evidence>
<dbReference type="OrthoDB" id="5832279at2759"/>
<protein>
    <recommendedName>
        <fullName evidence="8">Organic solute transporter subunit alpha</fullName>
    </recommendedName>
</protein>
<reference evidence="6" key="2">
    <citation type="submission" date="2020-11" db="EMBL/GenBank/DDBJ databases">
        <authorList>
            <person name="McCartney M.A."/>
            <person name="Auch B."/>
            <person name="Kono T."/>
            <person name="Mallez S."/>
            <person name="Becker A."/>
            <person name="Gohl D.M."/>
            <person name="Silverstein K.A.T."/>
            <person name="Koren S."/>
            <person name="Bechman K.B."/>
            <person name="Herman A."/>
            <person name="Abrahante J.E."/>
            <person name="Garbe J."/>
        </authorList>
    </citation>
    <scope>NUCLEOTIDE SEQUENCE</scope>
    <source>
        <strain evidence="6">Duluth1</strain>
        <tissue evidence="6">Whole animal</tissue>
    </source>
</reference>
<feature type="transmembrane region" description="Helical" evidence="5">
    <location>
        <begin position="25"/>
        <end position="46"/>
    </location>
</feature>
<dbReference type="Proteomes" id="UP000828390">
    <property type="component" value="Unassembled WGS sequence"/>
</dbReference>
<evidence type="ECO:0008006" key="8">
    <source>
        <dbReference type="Google" id="ProtNLM"/>
    </source>
</evidence>
<evidence type="ECO:0000256" key="1">
    <source>
        <dbReference type="ARBA" id="ARBA00004141"/>
    </source>
</evidence>
<keyword evidence="3 5" id="KW-1133">Transmembrane helix</keyword>
<evidence type="ECO:0000313" key="6">
    <source>
        <dbReference type="EMBL" id="KAH3695310.1"/>
    </source>
</evidence>
<evidence type="ECO:0000313" key="7">
    <source>
        <dbReference type="Proteomes" id="UP000828390"/>
    </source>
</evidence>
<feature type="transmembrane region" description="Helical" evidence="5">
    <location>
        <begin position="159"/>
        <end position="177"/>
    </location>
</feature>
<feature type="transmembrane region" description="Helical" evidence="5">
    <location>
        <begin position="197"/>
        <end position="218"/>
    </location>
</feature>
<dbReference type="Pfam" id="PF03619">
    <property type="entry name" value="Solute_trans_a"/>
    <property type="match status" value="1"/>
</dbReference>
<dbReference type="AlphaFoldDB" id="A0A9D3YBF3"/>
<reference evidence="6" key="1">
    <citation type="journal article" date="2019" name="bioRxiv">
        <title>The Genome of the Zebra Mussel, Dreissena polymorpha: A Resource for Invasive Species Research.</title>
        <authorList>
            <person name="McCartney M.A."/>
            <person name="Auch B."/>
            <person name="Kono T."/>
            <person name="Mallez S."/>
            <person name="Zhang Y."/>
            <person name="Obille A."/>
            <person name="Becker A."/>
            <person name="Abrahante J.E."/>
            <person name="Garbe J."/>
            <person name="Badalamenti J.P."/>
            <person name="Herman A."/>
            <person name="Mangelson H."/>
            <person name="Liachko I."/>
            <person name="Sullivan S."/>
            <person name="Sone E.D."/>
            <person name="Koren S."/>
            <person name="Silverstein K.A.T."/>
            <person name="Beckman K.B."/>
            <person name="Gohl D.M."/>
        </authorList>
    </citation>
    <scope>NUCLEOTIDE SEQUENCE</scope>
    <source>
        <strain evidence="6">Duluth1</strain>
        <tissue evidence="6">Whole animal</tissue>
    </source>
</reference>
<sequence>MSLMANCSNDYPSTDVYYADVPSDLVLVIGLCIGSVLMVVCIAIFVEEIVFIRRHYCDNVSTGRKMLVILGLFPVICTTRMVSLFVPTSNVLQNLLSSCYVAVCIYTFVSMTISFYGGSEKMISILSKDKISISTMPCCCCLCCVLKPITMTMTSLRTFELLAMQVMFIRPLLLWIAAELWTDGQYESTLDFKKSYIYITILSAISTMTSVYGMIVIFRASRLQLSHFSLGFKFVPLQSAIILDVFQSLVFNFLADHDIPGCLNSFGPRLRASNFNNLLLVLESFILCLIARKGYRIVPSKYVMDTETTESDSKKYHDNNTANSVEF</sequence>
<dbReference type="PANTHER" id="PTHR23423">
    <property type="entry name" value="ORGANIC SOLUTE TRANSPORTER-RELATED"/>
    <property type="match status" value="1"/>
</dbReference>
<dbReference type="GO" id="GO:0016020">
    <property type="term" value="C:membrane"/>
    <property type="evidence" value="ECO:0007669"/>
    <property type="project" value="UniProtKB-SubCell"/>
</dbReference>
<keyword evidence="7" id="KW-1185">Reference proteome</keyword>
<keyword evidence="2 5" id="KW-0812">Transmembrane</keyword>
<name>A0A9D3YBF3_DREPO</name>
<proteinExistence type="predicted"/>
<dbReference type="SMART" id="SM01417">
    <property type="entry name" value="Solute_trans_a"/>
    <property type="match status" value="1"/>
</dbReference>
<feature type="transmembrane region" description="Helical" evidence="5">
    <location>
        <begin position="67"/>
        <end position="89"/>
    </location>
</feature>
<feature type="transmembrane region" description="Helical" evidence="5">
    <location>
        <begin position="95"/>
        <end position="118"/>
    </location>
</feature>
<evidence type="ECO:0000256" key="2">
    <source>
        <dbReference type="ARBA" id="ARBA00022692"/>
    </source>
</evidence>
<keyword evidence="4 5" id="KW-0472">Membrane</keyword>
<evidence type="ECO:0000256" key="4">
    <source>
        <dbReference type="ARBA" id="ARBA00023136"/>
    </source>
</evidence>